<evidence type="ECO:0000313" key="3">
    <source>
        <dbReference type="EMBL" id="KEJ91178.1"/>
    </source>
</evidence>
<protein>
    <submittedName>
        <fullName evidence="3">Cobalamin biosynthesis protein CbiG</fullName>
    </submittedName>
</protein>
<reference evidence="3 4" key="1">
    <citation type="submission" date="2014-04" db="EMBL/GenBank/DDBJ databases">
        <title>Draft Genome Sequence of Synergistes jonesii.</title>
        <authorList>
            <person name="Coil D.A."/>
            <person name="Eisen J.A."/>
            <person name="Holland-Moritz H.E."/>
        </authorList>
    </citation>
    <scope>NUCLEOTIDE SEQUENCE [LARGE SCALE GENOMIC DNA]</scope>
    <source>
        <strain evidence="3 4">78-1</strain>
    </source>
</reference>
<evidence type="ECO:0000259" key="2">
    <source>
        <dbReference type="Pfam" id="PF11760"/>
    </source>
</evidence>
<sequence length="312" mass="32675">MKLHVAAFSERGAALALKIADAFGGSAWAPEKYAGGGVLPLGASLAEWAGKRFADSQAIVFISSCGIAVRAIAPHIGGKERDPAVIVADELGKNVISLLSGHIGGANELALRIAEFTGGRAVITTATDVNGITPPDSWAVKNNCAIENLSAAKRVAAELLSGGDVGVAVTDELVPAPYPVTLWLRPKDLTVGVGCKHGIKPELLRRCFSDFMEDSGYSPLSVTAFASVDRKKEETAIIKLAEFYKVPFETFSAEELMALPGVFSPSPAAAAAVGTDNVCERAALAASRGGYMVRLKTKYAGITFALARKRSR</sequence>
<dbReference type="Pfam" id="PF01890">
    <property type="entry name" value="CbiG_C"/>
    <property type="match status" value="1"/>
</dbReference>
<dbReference type="Proteomes" id="UP000027665">
    <property type="component" value="Unassembled WGS sequence"/>
</dbReference>
<dbReference type="GeneID" id="90984611"/>
<gene>
    <name evidence="3" type="ORF">EH55_11540</name>
</gene>
<dbReference type="Gene3D" id="3.30.420.180">
    <property type="entry name" value="CobE/GbiG C-terminal domain"/>
    <property type="match status" value="1"/>
</dbReference>
<accession>A0A073ILI3</accession>
<dbReference type="SUPFAM" id="SSF159664">
    <property type="entry name" value="CobE/GbiG C-terminal domain-like"/>
    <property type="match status" value="1"/>
</dbReference>
<dbReference type="InterPro" id="IPR002750">
    <property type="entry name" value="CobE/GbiG_C"/>
</dbReference>
<dbReference type="InterPro" id="IPR052553">
    <property type="entry name" value="CbiG_hydrolase"/>
</dbReference>
<evidence type="ECO:0000259" key="1">
    <source>
        <dbReference type="Pfam" id="PF01890"/>
    </source>
</evidence>
<dbReference type="PANTHER" id="PTHR37477">
    <property type="entry name" value="COBALT-PRECORRIN-5A HYDROLASE"/>
    <property type="match status" value="1"/>
</dbReference>
<dbReference type="STRING" id="2754.EH55_11540"/>
<keyword evidence="4" id="KW-1185">Reference proteome</keyword>
<feature type="domain" description="CobE/GbiG C-terminal" evidence="1">
    <location>
        <begin position="189"/>
        <end position="307"/>
    </location>
</feature>
<evidence type="ECO:0000313" key="4">
    <source>
        <dbReference type="Proteomes" id="UP000027665"/>
    </source>
</evidence>
<dbReference type="Pfam" id="PF11760">
    <property type="entry name" value="CbiG_N"/>
    <property type="match status" value="1"/>
</dbReference>
<dbReference type="InterPro" id="IPR021744">
    <property type="entry name" value="CbiG_N"/>
</dbReference>
<feature type="domain" description="Cobalamin synthesis G N-terminal" evidence="2">
    <location>
        <begin position="49"/>
        <end position="128"/>
    </location>
</feature>
<organism evidence="3 4">
    <name type="scientific">Synergistes jonesii</name>
    <dbReference type="NCBI Taxonomy" id="2754"/>
    <lineage>
        <taxon>Bacteria</taxon>
        <taxon>Thermotogati</taxon>
        <taxon>Synergistota</taxon>
        <taxon>Synergistia</taxon>
        <taxon>Synergistales</taxon>
        <taxon>Synergistaceae</taxon>
        <taxon>Synergistes</taxon>
    </lineage>
</organism>
<comment type="caution">
    <text evidence="3">The sequence shown here is derived from an EMBL/GenBank/DDBJ whole genome shotgun (WGS) entry which is preliminary data.</text>
</comment>
<dbReference type="PANTHER" id="PTHR37477:SF1">
    <property type="entry name" value="COBALT-PRECORRIN-5A HYDROLASE"/>
    <property type="match status" value="1"/>
</dbReference>
<name>A0A073ILI3_9BACT</name>
<dbReference type="EMBL" id="JMKI01000054">
    <property type="protein sequence ID" value="KEJ91178.1"/>
    <property type="molecule type" value="Genomic_DNA"/>
</dbReference>
<dbReference type="PATRIC" id="fig|2754.20.peg.1117"/>
<dbReference type="eggNOG" id="COG2073">
    <property type="taxonomic scope" value="Bacteria"/>
</dbReference>
<dbReference type="InterPro" id="IPR036518">
    <property type="entry name" value="CobE/GbiG_C_sf"/>
</dbReference>
<dbReference type="InterPro" id="IPR038029">
    <property type="entry name" value="GbiG_N_sf"/>
</dbReference>
<dbReference type="GO" id="GO:0009236">
    <property type="term" value="P:cobalamin biosynthetic process"/>
    <property type="evidence" value="ECO:0007669"/>
    <property type="project" value="InterPro"/>
</dbReference>
<dbReference type="RefSeq" id="WP_037978427.1">
    <property type="nucleotide sequence ID" value="NZ_JMKI01000054.1"/>
</dbReference>
<dbReference type="SUPFAM" id="SSF159672">
    <property type="entry name" value="CbiG N-terminal domain-like"/>
    <property type="match status" value="1"/>
</dbReference>
<dbReference type="Gene3D" id="3.40.50.11220">
    <property type="match status" value="1"/>
</dbReference>
<dbReference type="OrthoDB" id="9781023at2"/>
<proteinExistence type="predicted"/>
<dbReference type="AlphaFoldDB" id="A0A073ILI3"/>